<keyword evidence="1" id="KW-0238">DNA-binding</keyword>
<dbReference type="SUPFAM" id="SSF46955">
    <property type="entry name" value="Putative DNA-binding domain"/>
    <property type="match status" value="1"/>
</dbReference>
<dbReference type="CDD" id="cd00592">
    <property type="entry name" value="HTH_MerR-like"/>
    <property type="match status" value="1"/>
</dbReference>
<dbReference type="EMBL" id="NMVO01000015">
    <property type="protein sequence ID" value="OYO11744.1"/>
    <property type="molecule type" value="Genomic_DNA"/>
</dbReference>
<dbReference type="RefSeq" id="WP_094406133.1">
    <property type="nucleotide sequence ID" value="NZ_NMVO01000015.1"/>
</dbReference>
<protein>
    <submittedName>
        <fullName evidence="3">MerR family transcriptional regulator</fullName>
    </submittedName>
</protein>
<dbReference type="GO" id="GO:0003677">
    <property type="term" value="F:DNA binding"/>
    <property type="evidence" value="ECO:0007669"/>
    <property type="project" value="UniProtKB-KW"/>
</dbReference>
<name>A0A255GFJ8_9ACTN</name>
<accession>A0A255GFJ8</accession>
<dbReference type="Proteomes" id="UP000215896">
    <property type="component" value="Unassembled WGS sequence"/>
</dbReference>
<dbReference type="Gene3D" id="1.10.1660.10">
    <property type="match status" value="1"/>
</dbReference>
<dbReference type="GO" id="GO:0003700">
    <property type="term" value="F:DNA-binding transcription factor activity"/>
    <property type="evidence" value="ECO:0007669"/>
    <property type="project" value="InterPro"/>
</dbReference>
<evidence type="ECO:0000313" key="3">
    <source>
        <dbReference type="EMBL" id="OYO11744.1"/>
    </source>
</evidence>
<dbReference type="PANTHER" id="PTHR30204">
    <property type="entry name" value="REDOX-CYCLING DRUG-SENSING TRANSCRIPTIONAL ACTIVATOR SOXR"/>
    <property type="match status" value="1"/>
</dbReference>
<feature type="domain" description="HTH merR-type" evidence="2">
    <location>
        <begin position="1"/>
        <end position="70"/>
    </location>
</feature>
<proteinExistence type="predicted"/>
<sequence>MLTIGQLAAYAEVSVRTVRHYHQIGLLPEPDRDASGYRRYAAADLVALVRIRTLADSGVPLSRIAELLDAPQAELDQAVTEIDRELRVRITELQQTRKRLARLREGGELVLPPNAVRLFERMREIGVDEDAVRIERESWILMRAVHPDGLEDWADRQLRALEDPLGQRLYPLMTACRSWAADDPRLEEVIELSVELTQRHFPPELANDPRWQINDQVGVDMVNTHSLGDSPAWQRVSREVAARLKEHGYG</sequence>
<reference evidence="3 4" key="1">
    <citation type="submission" date="2017-07" db="EMBL/GenBank/DDBJ databases">
        <title>Draft whole genome sequences of clinical Proprionibacteriaceae strains.</title>
        <authorList>
            <person name="Bernier A.-M."/>
            <person name="Bernard K."/>
            <person name="Domingo M.-C."/>
        </authorList>
    </citation>
    <scope>NUCLEOTIDE SEQUENCE [LARGE SCALE GENOMIC DNA]</scope>
    <source>
        <strain evidence="3 4">NML 030167</strain>
    </source>
</reference>
<evidence type="ECO:0000313" key="4">
    <source>
        <dbReference type="Proteomes" id="UP000215896"/>
    </source>
</evidence>
<keyword evidence="4" id="KW-1185">Reference proteome</keyword>
<gene>
    <name evidence="3" type="ORF">CGZ94_15145</name>
</gene>
<dbReference type="AlphaFoldDB" id="A0A255GFJ8"/>
<dbReference type="PANTHER" id="PTHR30204:SF93">
    <property type="entry name" value="HTH MERR-TYPE DOMAIN-CONTAINING PROTEIN"/>
    <property type="match status" value="1"/>
</dbReference>
<dbReference type="InterPro" id="IPR047057">
    <property type="entry name" value="MerR_fam"/>
</dbReference>
<dbReference type="InterPro" id="IPR009061">
    <property type="entry name" value="DNA-bd_dom_put_sf"/>
</dbReference>
<dbReference type="PRINTS" id="PR00040">
    <property type="entry name" value="HTHMERR"/>
</dbReference>
<dbReference type="OrthoDB" id="5242095at2"/>
<dbReference type="InterPro" id="IPR000551">
    <property type="entry name" value="MerR-type_HTH_dom"/>
</dbReference>
<dbReference type="Pfam" id="PF13411">
    <property type="entry name" value="MerR_1"/>
    <property type="match status" value="1"/>
</dbReference>
<evidence type="ECO:0000259" key="2">
    <source>
        <dbReference type="PROSITE" id="PS50937"/>
    </source>
</evidence>
<dbReference type="PROSITE" id="PS50937">
    <property type="entry name" value="HTH_MERR_2"/>
    <property type="match status" value="1"/>
</dbReference>
<evidence type="ECO:0000256" key="1">
    <source>
        <dbReference type="ARBA" id="ARBA00023125"/>
    </source>
</evidence>
<organism evidence="3 4">
    <name type="scientific">Enemella evansiae</name>
    <dbReference type="NCBI Taxonomy" id="2016499"/>
    <lineage>
        <taxon>Bacteria</taxon>
        <taxon>Bacillati</taxon>
        <taxon>Actinomycetota</taxon>
        <taxon>Actinomycetes</taxon>
        <taxon>Propionibacteriales</taxon>
        <taxon>Propionibacteriaceae</taxon>
        <taxon>Enemella</taxon>
    </lineage>
</organism>
<dbReference type="SMART" id="SM00422">
    <property type="entry name" value="HTH_MERR"/>
    <property type="match status" value="1"/>
</dbReference>
<comment type="caution">
    <text evidence="3">The sequence shown here is derived from an EMBL/GenBank/DDBJ whole genome shotgun (WGS) entry which is preliminary data.</text>
</comment>